<evidence type="ECO:0000313" key="2">
    <source>
        <dbReference type="EMBL" id="QIH74351.1"/>
    </source>
</evidence>
<dbReference type="Pfam" id="PF21839">
    <property type="entry name" value="DUF6898"/>
    <property type="match status" value="1"/>
</dbReference>
<accession>A0AB37EBA4</accession>
<name>A0AB37EBA4_9CAUL</name>
<reference evidence="2 3" key="1">
    <citation type="submission" date="2020-01" db="EMBL/GenBank/DDBJ databases">
        <authorList>
            <person name="Wang S."/>
        </authorList>
    </citation>
    <scope>NUCLEOTIDE SEQUENCE [LARGE SCALE GENOMIC DNA]</scope>
    <source>
        <strain evidence="2 3">D151-2-6</strain>
    </source>
</reference>
<evidence type="ECO:0000313" key="3">
    <source>
        <dbReference type="Proteomes" id="UP000501325"/>
    </source>
</evidence>
<protein>
    <recommendedName>
        <fullName evidence="1">DUF6898 domain-containing protein</fullName>
    </recommendedName>
</protein>
<gene>
    <name evidence="2" type="ORF">GYM46_16190</name>
</gene>
<sequence>MWRAGRWRPETDVADDDLGEVIVETVRNGPYIKCSAIHVATGREVSAMGPVNEPKAVERVAIAKLRRALETGR</sequence>
<evidence type="ECO:0000259" key="1">
    <source>
        <dbReference type="Pfam" id="PF21839"/>
    </source>
</evidence>
<dbReference type="EMBL" id="CP048751">
    <property type="protein sequence ID" value="QIH74351.1"/>
    <property type="molecule type" value="Genomic_DNA"/>
</dbReference>
<dbReference type="AlphaFoldDB" id="A0AB37EBA4"/>
<proteinExistence type="predicted"/>
<feature type="domain" description="DUF6898" evidence="1">
    <location>
        <begin position="19"/>
        <end position="70"/>
    </location>
</feature>
<organism evidence="2 3">
    <name type="scientific">Brevundimonas mediterranea</name>
    <dbReference type="NCBI Taxonomy" id="74329"/>
    <lineage>
        <taxon>Bacteria</taxon>
        <taxon>Pseudomonadati</taxon>
        <taxon>Pseudomonadota</taxon>
        <taxon>Alphaproteobacteria</taxon>
        <taxon>Caulobacterales</taxon>
        <taxon>Caulobacteraceae</taxon>
        <taxon>Brevundimonas</taxon>
    </lineage>
</organism>
<dbReference type="KEGG" id="bmed:GYM46_16190"/>
<dbReference type="Proteomes" id="UP000501325">
    <property type="component" value="Chromosome"/>
</dbReference>
<dbReference type="InterPro" id="IPR054193">
    <property type="entry name" value="DUF6898"/>
</dbReference>